<protein>
    <submittedName>
        <fullName evidence="2">Peptidase</fullName>
    </submittedName>
</protein>
<evidence type="ECO:0000259" key="1">
    <source>
        <dbReference type="Pfam" id="PF08291"/>
    </source>
</evidence>
<name>A0A8S5RLK9_9VIRU</name>
<evidence type="ECO:0000313" key="2">
    <source>
        <dbReference type="EMBL" id="DAE32059.1"/>
    </source>
</evidence>
<proteinExistence type="predicted"/>
<dbReference type="Gene3D" id="3.30.1380.10">
    <property type="match status" value="1"/>
</dbReference>
<dbReference type="InterPro" id="IPR013230">
    <property type="entry name" value="Peptidase_M15A_C"/>
</dbReference>
<accession>A0A8S5RLK9</accession>
<dbReference type="Pfam" id="PF08291">
    <property type="entry name" value="Peptidase_M15_3"/>
    <property type="match status" value="1"/>
</dbReference>
<dbReference type="SUPFAM" id="SSF55166">
    <property type="entry name" value="Hedgehog/DD-peptidase"/>
    <property type="match status" value="1"/>
</dbReference>
<organism evidence="2">
    <name type="scientific">virus sp. ctZer25</name>
    <dbReference type="NCBI Taxonomy" id="2825819"/>
    <lineage>
        <taxon>Viruses</taxon>
    </lineage>
</organism>
<reference evidence="2" key="1">
    <citation type="journal article" date="2021" name="Proc. Natl. Acad. Sci. U.S.A.">
        <title>A Catalog of Tens of Thousands of Viruses from Human Metagenomes Reveals Hidden Associations with Chronic Diseases.</title>
        <authorList>
            <person name="Tisza M.J."/>
            <person name="Buck C.B."/>
        </authorList>
    </citation>
    <scope>NUCLEOTIDE SEQUENCE</scope>
    <source>
        <strain evidence="2">CtZer25</strain>
    </source>
</reference>
<sequence>MVEIHAYSKAASGGKQLSAHFKVREFACGDGSDAVLVAPRLVMVLETIRSHFCAPVVIHSAYRTPQYNAKVNGAAHSQHCYGMAADISIKGHAPAEVAAFARTLMPDWGGVGVYDSFCHIDVRETKADWKG</sequence>
<dbReference type="EMBL" id="BK059115">
    <property type="protein sequence ID" value="DAE32059.1"/>
    <property type="molecule type" value="Genomic_DNA"/>
</dbReference>
<dbReference type="InterPro" id="IPR009045">
    <property type="entry name" value="Zn_M74/Hedgehog-like"/>
</dbReference>
<feature type="domain" description="Peptidase M15A C-terminal" evidence="1">
    <location>
        <begin position="20"/>
        <end position="121"/>
    </location>
</feature>